<dbReference type="AlphaFoldDB" id="A0A8K0V7N1"/>
<gene>
    <name evidence="2" type="ORF">JL811_00785</name>
</gene>
<dbReference type="Proteomes" id="UP000648908">
    <property type="component" value="Unassembled WGS sequence"/>
</dbReference>
<feature type="chain" id="PRO_5035451944" evidence="1">
    <location>
        <begin position="21"/>
        <end position="118"/>
    </location>
</feature>
<reference evidence="2" key="1">
    <citation type="submission" date="2021-01" db="EMBL/GenBank/DDBJ databases">
        <title>Tabrizicola alba sp. nov. a motile alkaliphilic bacterium isolated from a soda lake.</title>
        <authorList>
            <person name="Szuroczki S."/>
            <person name="Abbaszade G."/>
            <person name="Schumann P."/>
            <person name="Toth E."/>
        </authorList>
    </citation>
    <scope>NUCLEOTIDE SEQUENCE</scope>
    <source>
        <strain evidence="2">DMG-N-6</strain>
    </source>
</reference>
<feature type="signal peptide" evidence="1">
    <location>
        <begin position="1"/>
        <end position="20"/>
    </location>
</feature>
<proteinExistence type="predicted"/>
<comment type="caution">
    <text evidence="2">The sequence shown here is derived from an EMBL/GenBank/DDBJ whole genome shotgun (WGS) entry which is preliminary data.</text>
</comment>
<evidence type="ECO:0000313" key="3">
    <source>
        <dbReference type="Proteomes" id="UP000648908"/>
    </source>
</evidence>
<evidence type="ECO:0000256" key="1">
    <source>
        <dbReference type="SAM" id="SignalP"/>
    </source>
</evidence>
<keyword evidence="1" id="KW-0732">Signal</keyword>
<dbReference type="RefSeq" id="WP_202686317.1">
    <property type="nucleotide sequence ID" value="NZ_JAESVN010000001.1"/>
</dbReference>
<keyword evidence="3" id="KW-1185">Reference proteome</keyword>
<dbReference type="EMBL" id="JAESVN010000001">
    <property type="protein sequence ID" value="MBL4915741.1"/>
    <property type="molecule type" value="Genomic_DNA"/>
</dbReference>
<organism evidence="2 3">
    <name type="scientific">Szabonella alba</name>
    <dbReference type="NCBI Taxonomy" id="2804194"/>
    <lineage>
        <taxon>Bacteria</taxon>
        <taxon>Pseudomonadati</taxon>
        <taxon>Pseudomonadota</taxon>
        <taxon>Alphaproteobacteria</taxon>
        <taxon>Rhodobacterales</taxon>
        <taxon>Paracoccaceae</taxon>
        <taxon>Szabonella</taxon>
    </lineage>
</organism>
<sequence length="118" mass="12139">MKSLLAAAALSLATVLPVAAQDATMTVPQLMDVATAERLIALGEARGEPLLILAALRLRATMGGAEPDGVAGMMEDEAALARARELAEGDEALTGLIDDVAAAGSRRMPICARNGFCY</sequence>
<accession>A0A8K0V7N1</accession>
<evidence type="ECO:0000313" key="2">
    <source>
        <dbReference type="EMBL" id="MBL4915741.1"/>
    </source>
</evidence>
<name>A0A8K0V7N1_9RHOB</name>
<protein>
    <submittedName>
        <fullName evidence="2">Uncharacterized protein</fullName>
    </submittedName>
</protein>